<dbReference type="Proteomes" id="UP000050790">
    <property type="component" value="Unassembled WGS sequence"/>
</dbReference>
<reference evidence="2" key="1">
    <citation type="submission" date="2023-11" db="UniProtKB">
        <authorList>
            <consortium name="WormBaseParasite"/>
        </authorList>
    </citation>
    <scope>IDENTIFICATION</scope>
</reference>
<proteinExistence type="predicted"/>
<accession>A0AA84ZKT3</accession>
<evidence type="ECO:0000313" key="2">
    <source>
        <dbReference type="WBParaSite" id="SMRG1_34790.1"/>
    </source>
</evidence>
<name>A0AA84ZKT3_9TREM</name>
<sequence>MVQTLLLAFLKENTWNYKTIKNLTLSLVNLCLSTDPHNALRVEGGADLTHEYPDASYNKANKDYLMNSKLCFTIIHFHSILHGQ</sequence>
<dbReference type="AlphaFoldDB" id="A0AA84ZKT3"/>
<evidence type="ECO:0000313" key="1">
    <source>
        <dbReference type="Proteomes" id="UP000050790"/>
    </source>
</evidence>
<dbReference type="WBParaSite" id="SMRG1_34790.1">
    <property type="protein sequence ID" value="SMRG1_34790.1"/>
    <property type="gene ID" value="SMRG1_34790"/>
</dbReference>
<organism evidence="1 2">
    <name type="scientific">Schistosoma margrebowiei</name>
    <dbReference type="NCBI Taxonomy" id="48269"/>
    <lineage>
        <taxon>Eukaryota</taxon>
        <taxon>Metazoa</taxon>
        <taxon>Spiralia</taxon>
        <taxon>Lophotrochozoa</taxon>
        <taxon>Platyhelminthes</taxon>
        <taxon>Trematoda</taxon>
        <taxon>Digenea</taxon>
        <taxon>Strigeidida</taxon>
        <taxon>Schistosomatoidea</taxon>
        <taxon>Schistosomatidae</taxon>
        <taxon>Schistosoma</taxon>
    </lineage>
</organism>
<protein>
    <submittedName>
        <fullName evidence="2">Uncharacterized protein</fullName>
    </submittedName>
</protein>